<dbReference type="GeneTree" id="ENSGT01090000260232"/>
<reference evidence="1 2" key="1">
    <citation type="journal article" date="2012" name="Nature">
        <title>The genomic landscape of species divergence in Ficedula flycatchers.</title>
        <authorList>
            <person name="Ellegren H."/>
            <person name="Smeds L."/>
            <person name="Burri R."/>
            <person name="Olason P.I."/>
            <person name="Backstrom N."/>
            <person name="Kawakami T."/>
            <person name="Kunstner A."/>
            <person name="Makinen H."/>
            <person name="Nadachowska-Brzyska K."/>
            <person name="Qvarnstrom A."/>
            <person name="Uebbing S."/>
            <person name="Wolf J.B."/>
        </authorList>
    </citation>
    <scope>NUCLEOTIDE SEQUENCE [LARGE SCALE GENOMIC DNA]</scope>
</reference>
<dbReference type="Ensembl" id="ENSFALT00000033225.1">
    <property type="protein sequence ID" value="ENSFALP00000019945.1"/>
    <property type="gene ID" value="ENSFALG00000028052.1"/>
</dbReference>
<organism evidence="1 2">
    <name type="scientific">Ficedula albicollis</name>
    <name type="common">Collared flycatcher</name>
    <name type="synonym">Muscicapa albicollis</name>
    <dbReference type="NCBI Taxonomy" id="59894"/>
    <lineage>
        <taxon>Eukaryota</taxon>
        <taxon>Metazoa</taxon>
        <taxon>Chordata</taxon>
        <taxon>Craniata</taxon>
        <taxon>Vertebrata</taxon>
        <taxon>Euteleostomi</taxon>
        <taxon>Archelosauria</taxon>
        <taxon>Archosauria</taxon>
        <taxon>Dinosauria</taxon>
        <taxon>Saurischia</taxon>
        <taxon>Theropoda</taxon>
        <taxon>Coelurosauria</taxon>
        <taxon>Aves</taxon>
        <taxon>Neognathae</taxon>
        <taxon>Neoaves</taxon>
        <taxon>Telluraves</taxon>
        <taxon>Australaves</taxon>
        <taxon>Passeriformes</taxon>
        <taxon>Muscicapidae</taxon>
        <taxon>Ficedula</taxon>
    </lineage>
</organism>
<dbReference type="Proteomes" id="UP000016665">
    <property type="component" value="Chromosome 25"/>
</dbReference>
<name>A0A803VB39_FICAL</name>
<evidence type="ECO:0000313" key="1">
    <source>
        <dbReference type="Ensembl" id="ENSFALP00000019945.1"/>
    </source>
</evidence>
<sequence length="114" mass="12608">MSYYYEQRKQPCLPPSICLQKCAKCPEPCATQCVEVCQAPCATQCATQCVEPCATQFKPIQKPPNFRDKPPTVPWVVPVAFFTSGSMLATPFSRLGMLKSLPTYPFITGRVGNI</sequence>
<protein>
    <submittedName>
        <fullName evidence="1">Uncharacterized protein</fullName>
    </submittedName>
</protein>
<reference evidence="1" key="3">
    <citation type="submission" date="2025-09" db="UniProtKB">
        <authorList>
            <consortium name="Ensembl"/>
        </authorList>
    </citation>
    <scope>IDENTIFICATION</scope>
</reference>
<dbReference type="AlphaFoldDB" id="A0A803VB39"/>
<proteinExistence type="predicted"/>
<keyword evidence="2" id="KW-1185">Reference proteome</keyword>
<accession>A0A803VB39</accession>
<reference evidence="1" key="2">
    <citation type="submission" date="2025-08" db="UniProtKB">
        <authorList>
            <consortium name="Ensembl"/>
        </authorList>
    </citation>
    <scope>IDENTIFICATION</scope>
</reference>
<evidence type="ECO:0000313" key="2">
    <source>
        <dbReference type="Proteomes" id="UP000016665"/>
    </source>
</evidence>